<dbReference type="Proteomes" id="UP000217790">
    <property type="component" value="Unassembled WGS sequence"/>
</dbReference>
<feature type="non-terminal residue" evidence="1">
    <location>
        <position position="1"/>
    </location>
</feature>
<protein>
    <submittedName>
        <fullName evidence="1">Uncharacterized protein</fullName>
    </submittedName>
</protein>
<dbReference type="STRING" id="47427.A0A2H3DD21"/>
<dbReference type="InParanoid" id="A0A2H3DD21"/>
<name>A0A2H3DD21_ARMGA</name>
<reference evidence="2" key="1">
    <citation type="journal article" date="2017" name="Nat. Ecol. Evol.">
        <title>Genome expansion and lineage-specific genetic innovations in the forest pathogenic fungi Armillaria.</title>
        <authorList>
            <person name="Sipos G."/>
            <person name="Prasanna A.N."/>
            <person name="Walter M.C."/>
            <person name="O'Connor E."/>
            <person name="Balint B."/>
            <person name="Krizsan K."/>
            <person name="Kiss B."/>
            <person name="Hess J."/>
            <person name="Varga T."/>
            <person name="Slot J."/>
            <person name="Riley R."/>
            <person name="Boka B."/>
            <person name="Rigling D."/>
            <person name="Barry K."/>
            <person name="Lee J."/>
            <person name="Mihaltcheva S."/>
            <person name="LaButti K."/>
            <person name="Lipzen A."/>
            <person name="Waldron R."/>
            <person name="Moloney N.M."/>
            <person name="Sperisen C."/>
            <person name="Kredics L."/>
            <person name="Vagvoelgyi C."/>
            <person name="Patrignani A."/>
            <person name="Fitzpatrick D."/>
            <person name="Nagy I."/>
            <person name="Doyle S."/>
            <person name="Anderson J.B."/>
            <person name="Grigoriev I.V."/>
            <person name="Gueldener U."/>
            <person name="Muensterkoetter M."/>
            <person name="Nagy L.G."/>
        </authorList>
    </citation>
    <scope>NUCLEOTIDE SEQUENCE [LARGE SCALE GENOMIC DNA]</scope>
    <source>
        <strain evidence="2">Ar21-2</strain>
    </source>
</reference>
<gene>
    <name evidence="1" type="ORF">ARMGADRAFT_941017</name>
</gene>
<dbReference type="EMBL" id="KZ293686">
    <property type="protein sequence ID" value="PBK86143.1"/>
    <property type="molecule type" value="Genomic_DNA"/>
</dbReference>
<dbReference type="OMA" id="QSECEGA"/>
<proteinExistence type="predicted"/>
<evidence type="ECO:0000313" key="1">
    <source>
        <dbReference type="EMBL" id="PBK86143.1"/>
    </source>
</evidence>
<dbReference type="OrthoDB" id="3067581at2759"/>
<keyword evidence="2" id="KW-1185">Reference proteome</keyword>
<dbReference type="AlphaFoldDB" id="A0A2H3DD21"/>
<organism evidence="1 2">
    <name type="scientific">Armillaria gallica</name>
    <name type="common">Bulbous honey fungus</name>
    <name type="synonym">Armillaria bulbosa</name>
    <dbReference type="NCBI Taxonomy" id="47427"/>
    <lineage>
        <taxon>Eukaryota</taxon>
        <taxon>Fungi</taxon>
        <taxon>Dikarya</taxon>
        <taxon>Basidiomycota</taxon>
        <taxon>Agaricomycotina</taxon>
        <taxon>Agaricomycetes</taxon>
        <taxon>Agaricomycetidae</taxon>
        <taxon>Agaricales</taxon>
        <taxon>Marasmiineae</taxon>
        <taxon>Physalacriaceae</taxon>
        <taxon>Armillaria</taxon>
    </lineage>
</organism>
<sequence length="157" mass="17578">PNITSSKNECIGIARAALDKVVTMLQSNGQLNGALYSFSLLLYWQMAEFDRLTNQTKYKQTLKQIFALAKMTSPEFLTTTNYGYAAAQAYMIYQDSDFLDFAVVSWTSARRYTISKEEAASGVTDVKKFDLSLLCQGATLAGGTYWVSPDIYIYSVY</sequence>
<evidence type="ECO:0000313" key="2">
    <source>
        <dbReference type="Proteomes" id="UP000217790"/>
    </source>
</evidence>
<accession>A0A2H3DD21</accession>